<organism evidence="6 7">
    <name type="scientific">Thermotalea metallivorans</name>
    <dbReference type="NCBI Taxonomy" id="520762"/>
    <lineage>
        <taxon>Bacteria</taxon>
        <taxon>Bacillati</taxon>
        <taxon>Bacillota</taxon>
        <taxon>Clostridia</taxon>
        <taxon>Peptostreptococcales</taxon>
        <taxon>Thermotaleaceae</taxon>
        <taxon>Thermotalea</taxon>
    </lineage>
</organism>
<dbReference type="EMBL" id="LOEE01000021">
    <property type="protein sequence ID" value="KXG76788.1"/>
    <property type="molecule type" value="Genomic_DNA"/>
</dbReference>
<sequence>MDTRIVRLREILKKKGMDGAIIYKPENRRYISGFTGSSGYAVITLEHAYFITDFRYVEQASKQCTEYEILEYTNEKPLHAVLKGLPLKTLGFEEDFVTYAQYREFSEKLDDVKMLPLEGAISTLRKIKYPDEIENIEKAASIADDAFRYICQYIKPGVTEREVALEIENFMKKKGAAGTSFESIVASGVRSSLPHGVASDKVIEEGDFVTLDFGCIYNGYCSDMTRTVVVGKASEKQKEIYCIVLEAQKQALEAIKPGVAGLEVDKVARDFIGEKGYGKYFGHGLGHGVGLEVHEAPRLSPLGHDLLQPGMVVTDEPGIYIPGFGGVRIEDLVLVTETGYKVLSQSPKELIEL</sequence>
<dbReference type="Proteomes" id="UP000070456">
    <property type="component" value="Unassembled WGS sequence"/>
</dbReference>
<name>A0A140L8B3_9FIRM</name>
<dbReference type="FunFam" id="3.90.230.10:FF:000014">
    <property type="entry name" value="Aminopeptidase P family protein"/>
    <property type="match status" value="1"/>
</dbReference>
<dbReference type="GO" id="GO:0008235">
    <property type="term" value="F:metalloexopeptidase activity"/>
    <property type="evidence" value="ECO:0007669"/>
    <property type="project" value="UniProtKB-ARBA"/>
</dbReference>
<evidence type="ECO:0000313" key="6">
    <source>
        <dbReference type="EMBL" id="KXG76788.1"/>
    </source>
</evidence>
<reference evidence="6 7" key="1">
    <citation type="submission" date="2015-12" db="EMBL/GenBank/DDBJ databases">
        <title>Draft genome sequence of the thermoanaerobe Thermotalea metallivorans, an isolate from the runoff channel of the Great Artesian Basin, Australia.</title>
        <authorList>
            <person name="Patel B.K."/>
        </authorList>
    </citation>
    <scope>NUCLEOTIDE SEQUENCE [LARGE SCALE GENOMIC DNA]</scope>
    <source>
        <strain evidence="6 7">B2-1</strain>
    </source>
</reference>
<feature type="domain" description="Peptidase M24" evidence="4">
    <location>
        <begin position="134"/>
        <end position="337"/>
    </location>
</feature>
<evidence type="ECO:0000313" key="7">
    <source>
        <dbReference type="Proteomes" id="UP000070456"/>
    </source>
</evidence>
<dbReference type="PROSITE" id="PS00491">
    <property type="entry name" value="PROLINE_PEPTIDASE"/>
    <property type="match status" value="1"/>
</dbReference>
<dbReference type="PANTHER" id="PTHR46112:SF3">
    <property type="entry name" value="AMINOPEPTIDASE YPDF"/>
    <property type="match status" value="1"/>
</dbReference>
<accession>A0A140L8B3</accession>
<dbReference type="Pfam" id="PF01321">
    <property type="entry name" value="Creatinase_N"/>
    <property type="match status" value="1"/>
</dbReference>
<dbReference type="InterPro" id="IPR050659">
    <property type="entry name" value="Peptidase_M24B"/>
</dbReference>
<dbReference type="PRINTS" id="PR00599">
    <property type="entry name" value="MAPEPTIDASE"/>
</dbReference>
<feature type="domain" description="Creatinase N-terminal" evidence="5">
    <location>
        <begin position="4"/>
        <end position="127"/>
    </location>
</feature>
<dbReference type="EC" id="3.4.11.-" evidence="6"/>
<dbReference type="AlphaFoldDB" id="A0A140L8B3"/>
<evidence type="ECO:0000256" key="3">
    <source>
        <dbReference type="ARBA" id="ARBA00022801"/>
    </source>
</evidence>
<evidence type="ECO:0000256" key="1">
    <source>
        <dbReference type="ARBA" id="ARBA00008766"/>
    </source>
</evidence>
<dbReference type="InterPro" id="IPR001714">
    <property type="entry name" value="Pept_M24_MAP"/>
</dbReference>
<dbReference type="InterPro" id="IPR036005">
    <property type="entry name" value="Creatinase/aminopeptidase-like"/>
</dbReference>
<dbReference type="SUPFAM" id="SSF55920">
    <property type="entry name" value="Creatinase/aminopeptidase"/>
    <property type="match status" value="1"/>
</dbReference>
<dbReference type="GO" id="GO:0046872">
    <property type="term" value="F:metal ion binding"/>
    <property type="evidence" value="ECO:0007669"/>
    <property type="project" value="UniProtKB-KW"/>
</dbReference>
<comment type="similarity">
    <text evidence="1">Belongs to the peptidase M24B family.</text>
</comment>
<keyword evidence="3 6" id="KW-0378">Hydrolase</keyword>
<comment type="caution">
    <text evidence="6">The sequence shown here is derived from an EMBL/GenBank/DDBJ whole genome shotgun (WGS) entry which is preliminary data.</text>
</comment>
<proteinExistence type="inferred from homology"/>
<evidence type="ECO:0000256" key="2">
    <source>
        <dbReference type="ARBA" id="ARBA00022723"/>
    </source>
</evidence>
<dbReference type="GO" id="GO:0004177">
    <property type="term" value="F:aminopeptidase activity"/>
    <property type="evidence" value="ECO:0007669"/>
    <property type="project" value="UniProtKB-KW"/>
</dbReference>
<dbReference type="InterPro" id="IPR000587">
    <property type="entry name" value="Creatinase_N"/>
</dbReference>
<dbReference type="RefSeq" id="WP_278279841.1">
    <property type="nucleotide sequence ID" value="NZ_LOEE01000021.1"/>
</dbReference>
<keyword evidence="6" id="KW-0645">Protease</keyword>
<dbReference type="PANTHER" id="PTHR46112">
    <property type="entry name" value="AMINOPEPTIDASE"/>
    <property type="match status" value="1"/>
</dbReference>
<dbReference type="Gene3D" id="3.40.350.10">
    <property type="entry name" value="Creatinase/prolidase N-terminal domain"/>
    <property type="match status" value="1"/>
</dbReference>
<keyword evidence="6" id="KW-0031">Aminopeptidase</keyword>
<dbReference type="Pfam" id="PF00557">
    <property type="entry name" value="Peptidase_M24"/>
    <property type="match status" value="1"/>
</dbReference>
<evidence type="ECO:0000259" key="4">
    <source>
        <dbReference type="Pfam" id="PF00557"/>
    </source>
</evidence>
<dbReference type="PATRIC" id="fig|520762.4.peg.875"/>
<dbReference type="InterPro" id="IPR000994">
    <property type="entry name" value="Pept_M24"/>
</dbReference>
<keyword evidence="2" id="KW-0479">Metal-binding</keyword>
<keyword evidence="7" id="KW-1185">Reference proteome</keyword>
<dbReference type="InterPro" id="IPR029149">
    <property type="entry name" value="Creatin/AminoP/Spt16_N"/>
</dbReference>
<dbReference type="Gene3D" id="3.90.230.10">
    <property type="entry name" value="Creatinase/methionine aminopeptidase superfamily"/>
    <property type="match status" value="1"/>
</dbReference>
<protein>
    <submittedName>
        <fullName evidence="6">Aminopeptidase YpdF</fullName>
        <ecNumber evidence="6">3.4.11.-</ecNumber>
    </submittedName>
</protein>
<evidence type="ECO:0000259" key="5">
    <source>
        <dbReference type="Pfam" id="PF01321"/>
    </source>
</evidence>
<dbReference type="STRING" id="520762.AN619_07800"/>
<dbReference type="CDD" id="cd01092">
    <property type="entry name" value="APP-like"/>
    <property type="match status" value="1"/>
</dbReference>
<gene>
    <name evidence="6" type="primary">ypdF</name>
    <name evidence="6" type="ORF">AN619_07800</name>
</gene>
<dbReference type="InterPro" id="IPR001131">
    <property type="entry name" value="Peptidase_M24B_aminopep-P_CS"/>
</dbReference>